<dbReference type="AlphaFoldDB" id="A0AA43M9A6"/>
<name>A0AA43M9A6_9BURK</name>
<evidence type="ECO:0000313" key="2">
    <source>
        <dbReference type="Proteomes" id="UP001161160"/>
    </source>
</evidence>
<protein>
    <submittedName>
        <fullName evidence="1">Uncharacterized protein</fullName>
    </submittedName>
</protein>
<dbReference type="EMBL" id="JARXYA010000010">
    <property type="protein sequence ID" value="MDH6504553.1"/>
    <property type="molecule type" value="Genomic_DNA"/>
</dbReference>
<keyword evidence="2" id="KW-1185">Reference proteome</keyword>
<dbReference type="Proteomes" id="UP001161160">
    <property type="component" value="Unassembled WGS sequence"/>
</dbReference>
<organism evidence="1 2">
    <name type="scientific">Polynucleobacter sphagniphilus</name>
    <dbReference type="NCBI Taxonomy" id="1743169"/>
    <lineage>
        <taxon>Bacteria</taxon>
        <taxon>Pseudomonadati</taxon>
        <taxon>Pseudomonadota</taxon>
        <taxon>Betaproteobacteria</taxon>
        <taxon>Burkholderiales</taxon>
        <taxon>Burkholderiaceae</taxon>
        <taxon>Polynucleobacter</taxon>
    </lineage>
</organism>
<reference evidence="1" key="1">
    <citation type="submission" date="2023-04" db="EMBL/GenBank/DDBJ databases">
        <title>Genome Encyclopedia of Bacteria and Archaea VI: Functional Genomics of Type Strains.</title>
        <authorList>
            <person name="Whitman W."/>
        </authorList>
    </citation>
    <scope>NUCLEOTIDE SEQUENCE</scope>
    <source>
        <strain evidence="1">Enz.4-51</strain>
    </source>
</reference>
<proteinExistence type="predicted"/>
<comment type="caution">
    <text evidence="1">The sequence shown here is derived from an EMBL/GenBank/DDBJ whole genome shotgun (WGS) entry which is preliminary data.</text>
</comment>
<gene>
    <name evidence="1" type="ORF">M2127_001879</name>
</gene>
<evidence type="ECO:0000313" key="1">
    <source>
        <dbReference type="EMBL" id="MDH6504553.1"/>
    </source>
</evidence>
<dbReference type="RefSeq" id="WP_280756917.1">
    <property type="nucleotide sequence ID" value="NZ_JARXXW010000010.1"/>
</dbReference>
<accession>A0AA43M9A6</accession>
<sequence>MELDQATLDQMYSTAPNSFLGGATINIGWKRSAFALPAKSTYIQFQSSTQPLVSLNKNLPVSSTIGSVTASITNTSGVFPSAPTASNVPSIPYRGRSWIGVQGKDPSETVIYSAYSYSN</sequence>